<dbReference type="SMART" id="SM00198">
    <property type="entry name" value="SCP"/>
    <property type="match status" value="1"/>
</dbReference>
<gene>
    <name evidence="2" type="ORF">EV356DRAFT_533743</name>
</gene>
<dbReference type="InterPro" id="IPR014044">
    <property type="entry name" value="CAP_dom"/>
</dbReference>
<dbReference type="AlphaFoldDB" id="A0A6A6H698"/>
<keyword evidence="3" id="KW-1185">Reference proteome</keyword>
<dbReference type="OrthoDB" id="337038at2759"/>
<dbReference type="SUPFAM" id="SSF55797">
    <property type="entry name" value="PR-1-like"/>
    <property type="match status" value="1"/>
</dbReference>
<dbReference type="PRINTS" id="PR00837">
    <property type="entry name" value="V5TPXLIKE"/>
</dbReference>
<evidence type="ECO:0000313" key="3">
    <source>
        <dbReference type="Proteomes" id="UP000800092"/>
    </source>
</evidence>
<dbReference type="Pfam" id="PF00188">
    <property type="entry name" value="CAP"/>
    <property type="match status" value="1"/>
</dbReference>
<dbReference type="Gene3D" id="3.40.33.10">
    <property type="entry name" value="CAP"/>
    <property type="match status" value="1"/>
</dbReference>
<dbReference type="InterPro" id="IPR035940">
    <property type="entry name" value="CAP_sf"/>
</dbReference>
<evidence type="ECO:0000313" key="2">
    <source>
        <dbReference type="EMBL" id="KAF2233525.1"/>
    </source>
</evidence>
<accession>A0A6A6H698</accession>
<feature type="domain" description="SCP" evidence="1">
    <location>
        <begin position="3"/>
        <end position="132"/>
    </location>
</feature>
<reference evidence="2" key="1">
    <citation type="journal article" date="2020" name="Stud. Mycol.">
        <title>101 Dothideomycetes genomes: a test case for predicting lifestyles and emergence of pathogens.</title>
        <authorList>
            <person name="Haridas S."/>
            <person name="Albert R."/>
            <person name="Binder M."/>
            <person name="Bloem J."/>
            <person name="Labutti K."/>
            <person name="Salamov A."/>
            <person name="Andreopoulos B."/>
            <person name="Baker S."/>
            <person name="Barry K."/>
            <person name="Bills G."/>
            <person name="Bluhm B."/>
            <person name="Cannon C."/>
            <person name="Castanera R."/>
            <person name="Culley D."/>
            <person name="Daum C."/>
            <person name="Ezra D."/>
            <person name="Gonzalez J."/>
            <person name="Henrissat B."/>
            <person name="Kuo A."/>
            <person name="Liang C."/>
            <person name="Lipzen A."/>
            <person name="Lutzoni F."/>
            <person name="Magnuson J."/>
            <person name="Mondo S."/>
            <person name="Nolan M."/>
            <person name="Ohm R."/>
            <person name="Pangilinan J."/>
            <person name="Park H.-J."/>
            <person name="Ramirez L."/>
            <person name="Alfaro M."/>
            <person name="Sun H."/>
            <person name="Tritt A."/>
            <person name="Yoshinaga Y."/>
            <person name="Zwiers L.-H."/>
            <person name="Turgeon B."/>
            <person name="Goodwin S."/>
            <person name="Spatafora J."/>
            <person name="Crous P."/>
            <person name="Grigoriev I."/>
        </authorList>
    </citation>
    <scope>NUCLEOTIDE SEQUENCE</scope>
    <source>
        <strain evidence="2">Tuck. ex Michener</strain>
    </source>
</reference>
<proteinExistence type="predicted"/>
<evidence type="ECO:0000259" key="1">
    <source>
        <dbReference type="SMART" id="SM00198"/>
    </source>
</evidence>
<dbReference type="PANTHER" id="PTHR10334">
    <property type="entry name" value="CYSTEINE-RICH SECRETORY PROTEIN-RELATED"/>
    <property type="match status" value="1"/>
</dbReference>
<name>A0A6A6H698_VIRVR</name>
<dbReference type="EMBL" id="ML991806">
    <property type="protein sequence ID" value="KAF2233525.1"/>
    <property type="molecule type" value="Genomic_DNA"/>
</dbReference>
<dbReference type="Proteomes" id="UP000800092">
    <property type="component" value="Unassembled WGS sequence"/>
</dbReference>
<protein>
    <submittedName>
        <fullName evidence="2">PR-1-like protein</fullName>
    </submittedName>
</protein>
<organism evidence="2 3">
    <name type="scientific">Viridothelium virens</name>
    <name type="common">Speckled blister lichen</name>
    <name type="synonym">Trypethelium virens</name>
    <dbReference type="NCBI Taxonomy" id="1048519"/>
    <lineage>
        <taxon>Eukaryota</taxon>
        <taxon>Fungi</taxon>
        <taxon>Dikarya</taxon>
        <taxon>Ascomycota</taxon>
        <taxon>Pezizomycotina</taxon>
        <taxon>Dothideomycetes</taxon>
        <taxon>Dothideomycetes incertae sedis</taxon>
        <taxon>Trypetheliales</taxon>
        <taxon>Trypetheliaceae</taxon>
        <taxon>Viridothelium</taxon>
    </lineage>
</organism>
<dbReference type="InterPro" id="IPR001283">
    <property type="entry name" value="CRISP-related"/>
</dbReference>
<sequence>MPSESKVAIALHNEARKEYGLASLQWSPHLAAQAKIWAKELARKGVMQHSDAGGENLYWSSDNADFAAAVNCWLDEKTAYQGEKIGEGNFGEWGHYSQCMWHSTTYVGMGKAKGDKGTFIVARYDPKGNISGEKPFGN</sequence>